<evidence type="ECO:0000256" key="11">
    <source>
        <dbReference type="SAM" id="Phobius"/>
    </source>
</evidence>
<feature type="transmembrane region" description="Helical" evidence="11">
    <location>
        <begin position="35"/>
        <end position="56"/>
    </location>
</feature>
<evidence type="ECO:0000256" key="3">
    <source>
        <dbReference type="ARBA" id="ARBA00022448"/>
    </source>
</evidence>
<dbReference type="InterPro" id="IPR000425">
    <property type="entry name" value="MIP"/>
</dbReference>
<dbReference type="GO" id="GO:0005886">
    <property type="term" value="C:plasma membrane"/>
    <property type="evidence" value="ECO:0007669"/>
    <property type="project" value="TreeGrafter"/>
</dbReference>
<protein>
    <recommendedName>
        <fullName evidence="14">Aquaporin</fullName>
    </recommendedName>
</protein>
<evidence type="ECO:0008006" key="14">
    <source>
        <dbReference type="Google" id="ProtNLM"/>
    </source>
</evidence>
<gene>
    <name evidence="12" type="ORF">B0A50_06781</name>
</gene>
<keyword evidence="7 11" id="KW-0472">Membrane</keyword>
<sequence>MGPPPNEKQHGFDKPFGGYVQPKNAASQSAIRNHFVAVTGEFVGTFLFLFFAFLGHQMSVDTAPNTGPNGVNSNQTVIYIAMSYGLSLLVTVWAMYRVSGGLFNPAVTLAMVITGTLPPMRGLWLLPAQIISGICAAAVARGIVPGDIRNVQTTLAPGVSVAQGVFLEMFLTSLLVIVVLMLAAEKSKDTFLAPIGIGLALFVAEIAGVFYTGASLNPARSFGPCVAAGNFQTYHWIYWVGPGLGALIAAGYYHFVKFFNYEEANPGQDASDDEEEGEGGDEEREVGGRGSRDRGGRGSREERGGRGEKWVREERGGRDGKDGREGRDWREGQDWREGRDREGGSSSGYHPGFHPGYTGGR</sequence>
<evidence type="ECO:0000256" key="9">
    <source>
        <dbReference type="RuleBase" id="RU000477"/>
    </source>
</evidence>
<evidence type="ECO:0000256" key="4">
    <source>
        <dbReference type="ARBA" id="ARBA00022692"/>
    </source>
</evidence>
<evidence type="ECO:0000256" key="2">
    <source>
        <dbReference type="ARBA" id="ARBA00006175"/>
    </source>
</evidence>
<proteinExistence type="inferred from homology"/>
<feature type="transmembrane region" description="Helical" evidence="11">
    <location>
        <begin position="76"/>
        <end position="96"/>
    </location>
</feature>
<comment type="subcellular location">
    <subcellularLocation>
        <location evidence="1">Membrane</location>
        <topology evidence="1">Multi-pass membrane protein</topology>
    </subcellularLocation>
</comment>
<feature type="compositionally biased region" description="Acidic residues" evidence="10">
    <location>
        <begin position="270"/>
        <end position="284"/>
    </location>
</feature>
<keyword evidence="3 9" id="KW-0813">Transport</keyword>
<dbReference type="SUPFAM" id="SSF81338">
    <property type="entry name" value="Aquaporin-like"/>
    <property type="match status" value="1"/>
</dbReference>
<name>A0A4U0TQC9_9PEZI</name>
<evidence type="ECO:0000313" key="12">
    <source>
        <dbReference type="EMBL" id="TKA24311.1"/>
    </source>
</evidence>
<comment type="similarity">
    <text evidence="2 9">Belongs to the MIP/aquaporin (TC 1.A.8) family.</text>
</comment>
<dbReference type="OrthoDB" id="3222at2759"/>
<dbReference type="InterPro" id="IPR023271">
    <property type="entry name" value="Aquaporin-like"/>
</dbReference>
<evidence type="ECO:0000256" key="7">
    <source>
        <dbReference type="ARBA" id="ARBA00023136"/>
    </source>
</evidence>
<dbReference type="GO" id="GO:0015250">
    <property type="term" value="F:water channel activity"/>
    <property type="evidence" value="ECO:0007669"/>
    <property type="project" value="TreeGrafter"/>
</dbReference>
<dbReference type="InterPro" id="IPR034294">
    <property type="entry name" value="Aquaporin_transptr"/>
</dbReference>
<keyword evidence="5" id="KW-0677">Repeat</keyword>
<evidence type="ECO:0000256" key="5">
    <source>
        <dbReference type="ARBA" id="ARBA00022737"/>
    </source>
</evidence>
<comment type="caution">
    <text evidence="12">The sequence shown here is derived from an EMBL/GenBank/DDBJ whole genome shotgun (WGS) entry which is preliminary data.</text>
</comment>
<dbReference type="Pfam" id="PF00230">
    <property type="entry name" value="MIP"/>
    <property type="match status" value="1"/>
</dbReference>
<organism evidence="12 13">
    <name type="scientific">Salinomyces thailandicus</name>
    <dbReference type="NCBI Taxonomy" id="706561"/>
    <lineage>
        <taxon>Eukaryota</taxon>
        <taxon>Fungi</taxon>
        <taxon>Dikarya</taxon>
        <taxon>Ascomycota</taxon>
        <taxon>Pezizomycotina</taxon>
        <taxon>Dothideomycetes</taxon>
        <taxon>Dothideomycetidae</taxon>
        <taxon>Mycosphaerellales</taxon>
        <taxon>Teratosphaeriaceae</taxon>
        <taxon>Salinomyces</taxon>
    </lineage>
</organism>
<reference evidence="12 13" key="1">
    <citation type="submission" date="2017-03" db="EMBL/GenBank/DDBJ databases">
        <title>Genomes of endolithic fungi from Antarctica.</title>
        <authorList>
            <person name="Coleine C."/>
            <person name="Masonjones S."/>
            <person name="Stajich J.E."/>
        </authorList>
    </citation>
    <scope>NUCLEOTIDE SEQUENCE [LARGE SCALE GENOMIC DNA]</scope>
    <source>
        <strain evidence="12 13">CCFEE 6315</strain>
    </source>
</reference>
<dbReference type="PANTHER" id="PTHR19139">
    <property type="entry name" value="AQUAPORIN TRANSPORTER"/>
    <property type="match status" value="1"/>
</dbReference>
<evidence type="ECO:0000256" key="8">
    <source>
        <dbReference type="ARBA" id="ARBA00034651"/>
    </source>
</evidence>
<evidence type="ECO:0000313" key="13">
    <source>
        <dbReference type="Proteomes" id="UP000308549"/>
    </source>
</evidence>
<feature type="transmembrane region" description="Helical" evidence="11">
    <location>
        <begin position="123"/>
        <end position="144"/>
    </location>
</feature>
<dbReference type="Gene3D" id="1.20.1080.10">
    <property type="entry name" value="Glycerol uptake facilitator protein"/>
    <property type="match status" value="1"/>
</dbReference>
<feature type="compositionally biased region" description="Basic and acidic residues" evidence="10">
    <location>
        <begin position="285"/>
        <end position="343"/>
    </location>
</feature>
<accession>A0A4U0TQC9</accession>
<dbReference type="FunFam" id="1.20.1080.10:FF:000014">
    <property type="entry name" value="Aquaporin 1"/>
    <property type="match status" value="1"/>
</dbReference>
<keyword evidence="13" id="KW-1185">Reference proteome</keyword>
<dbReference type="AlphaFoldDB" id="A0A4U0TQC9"/>
<evidence type="ECO:0000256" key="1">
    <source>
        <dbReference type="ARBA" id="ARBA00004141"/>
    </source>
</evidence>
<feature type="transmembrane region" description="Helical" evidence="11">
    <location>
        <begin position="191"/>
        <end position="216"/>
    </location>
</feature>
<keyword evidence="6 11" id="KW-1133">Transmembrane helix</keyword>
<dbReference type="PRINTS" id="PR00783">
    <property type="entry name" value="MINTRINSICP"/>
</dbReference>
<dbReference type="PANTHER" id="PTHR19139:SF283">
    <property type="entry name" value="AQUAPORIN"/>
    <property type="match status" value="1"/>
</dbReference>
<evidence type="ECO:0000256" key="6">
    <source>
        <dbReference type="ARBA" id="ARBA00022989"/>
    </source>
</evidence>
<feature type="transmembrane region" description="Helical" evidence="11">
    <location>
        <begin position="236"/>
        <end position="255"/>
    </location>
</feature>
<dbReference type="Proteomes" id="UP000308549">
    <property type="component" value="Unassembled WGS sequence"/>
</dbReference>
<feature type="region of interest" description="Disordered" evidence="10">
    <location>
        <begin position="266"/>
        <end position="361"/>
    </location>
</feature>
<comment type="catalytic activity">
    <reaction evidence="8">
        <text>H2O(in) = H2O(out)</text>
        <dbReference type="Rhea" id="RHEA:29667"/>
        <dbReference type="ChEBI" id="CHEBI:15377"/>
    </reaction>
</comment>
<dbReference type="EMBL" id="NAJL01000045">
    <property type="protein sequence ID" value="TKA24311.1"/>
    <property type="molecule type" value="Genomic_DNA"/>
</dbReference>
<evidence type="ECO:0000256" key="10">
    <source>
        <dbReference type="SAM" id="MobiDB-lite"/>
    </source>
</evidence>
<keyword evidence="4 9" id="KW-0812">Transmembrane</keyword>
<feature type="transmembrane region" description="Helical" evidence="11">
    <location>
        <begin position="164"/>
        <end position="184"/>
    </location>
</feature>